<dbReference type="GO" id="GO:0005816">
    <property type="term" value="C:spindle pole body"/>
    <property type="evidence" value="ECO:0007669"/>
    <property type="project" value="UniProtKB-ARBA"/>
</dbReference>
<dbReference type="VEuPathDB" id="FungiDB:PV10_01605"/>
<dbReference type="GO" id="GO:0005874">
    <property type="term" value="C:microtubule"/>
    <property type="evidence" value="ECO:0007669"/>
    <property type="project" value="UniProtKB-KW"/>
</dbReference>
<dbReference type="InterPro" id="IPR042241">
    <property type="entry name" value="GCP_C_sf"/>
</dbReference>
<dbReference type="InterPro" id="IPR040457">
    <property type="entry name" value="GCP_C"/>
</dbReference>
<comment type="subcellular location">
    <subcellularLocation>
        <location evidence="5">Cytoplasm</location>
        <location evidence="5">Cytoskeleton</location>
        <location evidence="5">Microtubule organizing center</location>
    </subcellularLocation>
</comment>
<name>A0A438NJY4_EXOME</name>
<dbReference type="EMBL" id="NAJM01000001">
    <property type="protein sequence ID" value="RVX76044.1"/>
    <property type="molecule type" value="Genomic_DNA"/>
</dbReference>
<comment type="caution">
    <text evidence="8">The sequence shown here is derived from an EMBL/GenBank/DDBJ whole genome shotgun (WGS) entry which is preliminary data.</text>
</comment>
<dbReference type="GO" id="GO:0000922">
    <property type="term" value="C:spindle pole"/>
    <property type="evidence" value="ECO:0007669"/>
    <property type="project" value="InterPro"/>
</dbReference>
<evidence type="ECO:0000256" key="1">
    <source>
        <dbReference type="ARBA" id="ARBA00010337"/>
    </source>
</evidence>
<dbReference type="OrthoDB" id="775571at2759"/>
<evidence type="ECO:0000256" key="3">
    <source>
        <dbReference type="ARBA" id="ARBA00022701"/>
    </source>
</evidence>
<keyword evidence="2 5" id="KW-0963">Cytoplasm</keyword>
<feature type="domain" description="Gamma tubulin complex component C-terminal" evidence="7">
    <location>
        <begin position="549"/>
        <end position="906"/>
    </location>
</feature>
<gene>
    <name evidence="8" type="ORF">B0A52_00401</name>
</gene>
<evidence type="ECO:0000259" key="7">
    <source>
        <dbReference type="Pfam" id="PF04130"/>
    </source>
</evidence>
<feature type="region of interest" description="Disordered" evidence="6">
    <location>
        <begin position="70"/>
        <end position="99"/>
    </location>
</feature>
<dbReference type="AlphaFoldDB" id="A0A438NJY4"/>
<dbReference type="Proteomes" id="UP000288859">
    <property type="component" value="Unassembled WGS sequence"/>
</dbReference>
<dbReference type="GO" id="GO:0051321">
    <property type="term" value="P:meiotic cell cycle"/>
    <property type="evidence" value="ECO:0007669"/>
    <property type="project" value="TreeGrafter"/>
</dbReference>
<dbReference type="Pfam" id="PF04130">
    <property type="entry name" value="GCP_C_terminal"/>
    <property type="match status" value="1"/>
</dbReference>
<feature type="compositionally biased region" description="Low complexity" evidence="6">
    <location>
        <begin position="70"/>
        <end position="88"/>
    </location>
</feature>
<dbReference type="Gene3D" id="1.20.120.1900">
    <property type="entry name" value="Gamma-tubulin complex, C-terminal domain"/>
    <property type="match status" value="1"/>
</dbReference>
<dbReference type="GO" id="GO:0051225">
    <property type="term" value="P:spindle assembly"/>
    <property type="evidence" value="ECO:0007669"/>
    <property type="project" value="TreeGrafter"/>
</dbReference>
<dbReference type="InterPro" id="IPR007259">
    <property type="entry name" value="GCP"/>
</dbReference>
<dbReference type="PANTHER" id="PTHR19302">
    <property type="entry name" value="GAMMA TUBULIN COMPLEX PROTEIN"/>
    <property type="match status" value="1"/>
</dbReference>
<evidence type="ECO:0000256" key="6">
    <source>
        <dbReference type="SAM" id="MobiDB-lite"/>
    </source>
</evidence>
<dbReference type="GO" id="GO:0031122">
    <property type="term" value="P:cytoplasmic microtubule organization"/>
    <property type="evidence" value="ECO:0007669"/>
    <property type="project" value="TreeGrafter"/>
</dbReference>
<dbReference type="PANTHER" id="PTHR19302:SF70">
    <property type="entry name" value="GAMMA-TUBULIN COMPLEX COMPONENT 6"/>
    <property type="match status" value="1"/>
</dbReference>
<evidence type="ECO:0000256" key="4">
    <source>
        <dbReference type="ARBA" id="ARBA00023212"/>
    </source>
</evidence>
<dbReference type="GO" id="GO:0043015">
    <property type="term" value="F:gamma-tubulin binding"/>
    <property type="evidence" value="ECO:0007669"/>
    <property type="project" value="InterPro"/>
</dbReference>
<dbReference type="GO" id="GO:0007020">
    <property type="term" value="P:microtubule nucleation"/>
    <property type="evidence" value="ECO:0007669"/>
    <property type="project" value="InterPro"/>
</dbReference>
<keyword evidence="4 5" id="KW-0206">Cytoskeleton</keyword>
<evidence type="ECO:0000313" key="8">
    <source>
        <dbReference type="EMBL" id="RVX76044.1"/>
    </source>
</evidence>
<dbReference type="GO" id="GO:0051011">
    <property type="term" value="F:microtubule minus-end binding"/>
    <property type="evidence" value="ECO:0007669"/>
    <property type="project" value="TreeGrafter"/>
</dbReference>
<comment type="similarity">
    <text evidence="1 5">Belongs to the TUBGCP family.</text>
</comment>
<evidence type="ECO:0000256" key="2">
    <source>
        <dbReference type="ARBA" id="ARBA00022490"/>
    </source>
</evidence>
<reference evidence="8 9" key="1">
    <citation type="submission" date="2017-03" db="EMBL/GenBank/DDBJ databases">
        <title>Genomes of endolithic fungi from Antarctica.</title>
        <authorList>
            <person name="Coleine C."/>
            <person name="Masonjones S."/>
            <person name="Stajich J.E."/>
        </authorList>
    </citation>
    <scope>NUCLEOTIDE SEQUENCE [LARGE SCALE GENOMIC DNA]</scope>
    <source>
        <strain evidence="8 9">CCFEE 6314</strain>
    </source>
</reference>
<protein>
    <recommendedName>
        <fullName evidence="5">Spindle pole body component</fullName>
    </recommendedName>
</protein>
<keyword evidence="3 5" id="KW-0493">Microtubule</keyword>
<dbReference type="GO" id="GO:0000930">
    <property type="term" value="C:gamma-tubulin complex"/>
    <property type="evidence" value="ECO:0007669"/>
    <property type="project" value="TreeGrafter"/>
</dbReference>
<accession>A0A438NJY4</accession>
<sequence length="910" mass="102948">MSLQTEIDAFTSDILTEIPALDIKSSPIWEGFRFNSSIESGVFRLNELKAHDLPILKSDVFQLAIQDVPLPDLSTPPSTTPSESSGEELGQGGPDKNEEDQLANLWSLPDVVNRRSEPRLVSWENFLDEAHEEPGSAYLSEQEPRAFSAVLASVEHAGTSRIVRPDVILDAVFELVMGRGSGLFGWNEKTTTFDLLWDNMTALGYSKALLHNSISIFVKIGVYSRRLLALFQDMDLGGISLQPARLALLSAARSTLYVVHQYLEGLRVETRSLLQLHATISKVSDITMVLWTLCNETSTCQSDAMPGVVLQEALKASATHPGIVPILRLIFNQTLRPRLIELGNEIGLDDKLPSAETLDESDGNIESTWEILLPPDVCQLASQAKHSLQLLRIYARDSALCLGLQNTSQLEMWLQPVHTWSDIGRLQDVCNSYETTMKAVLRSPATNQPVASCVDEDNAGQQMQNGPFQLDLNLFQSTTCLNRLSSTSDPYHDIVTDYLTDEHTKTPGALELDFRDSLVFSLKPVISTQHRLVSFAVLDLLFESHNVYSHIKLQMDVHMFRNADFAQRLGMALFDPDQGSGEGRRREGGSTGLRLQDRGTWPPSSSELRVVLMGVLSDSLASSSSPRDQAHYETLSFAIRELTYEELERCRKVDSVHALDFLRLQYRPPSPVLETVLTVPILDKYDRIFQHLLRLLRVHSVTQRLLRDNFHSKDKAQYQMADQRLIAQMHQFVTALADYTHNFAIYSAWTKLSSTLQTVHSHIRNRNYERTLEMVKSHDYLRAVHERTLDTILHSLTLKTKQSECVWRLYEVFDVILQFAASRRKQDMSSMANDELGIGNETPTKRFDEDFRTKVVRFMEVLRQQAQTAEESGDTWGEFVAESHDQDGRVNLLQMLLLHLDMSGYWNRVR</sequence>
<proteinExistence type="inferred from homology"/>
<evidence type="ECO:0000256" key="5">
    <source>
        <dbReference type="RuleBase" id="RU363050"/>
    </source>
</evidence>
<organism evidence="8 9">
    <name type="scientific">Exophiala mesophila</name>
    <name type="common">Black yeast-like fungus</name>
    <dbReference type="NCBI Taxonomy" id="212818"/>
    <lineage>
        <taxon>Eukaryota</taxon>
        <taxon>Fungi</taxon>
        <taxon>Dikarya</taxon>
        <taxon>Ascomycota</taxon>
        <taxon>Pezizomycotina</taxon>
        <taxon>Eurotiomycetes</taxon>
        <taxon>Chaetothyriomycetidae</taxon>
        <taxon>Chaetothyriales</taxon>
        <taxon>Herpotrichiellaceae</taxon>
        <taxon>Exophiala</taxon>
    </lineage>
</organism>
<feature type="region of interest" description="Disordered" evidence="6">
    <location>
        <begin position="576"/>
        <end position="601"/>
    </location>
</feature>
<evidence type="ECO:0000313" key="9">
    <source>
        <dbReference type="Proteomes" id="UP000288859"/>
    </source>
</evidence>
<dbReference type="GO" id="GO:0000278">
    <property type="term" value="P:mitotic cell cycle"/>
    <property type="evidence" value="ECO:0007669"/>
    <property type="project" value="TreeGrafter"/>
</dbReference>